<keyword evidence="6 8" id="KW-0472">Membrane</keyword>
<keyword evidence="4" id="KW-0677">Repeat</keyword>
<dbReference type="InterPro" id="IPR046342">
    <property type="entry name" value="CBS_dom_sf"/>
</dbReference>
<dbReference type="Pfam" id="PF01595">
    <property type="entry name" value="CNNM"/>
    <property type="match status" value="1"/>
</dbReference>
<evidence type="ECO:0000256" key="6">
    <source>
        <dbReference type="ARBA" id="ARBA00023136"/>
    </source>
</evidence>
<dbReference type="InterPro" id="IPR045095">
    <property type="entry name" value="ACDP"/>
</dbReference>
<dbReference type="GO" id="GO:1905941">
    <property type="term" value="P:positive regulation of gonad development"/>
    <property type="evidence" value="ECO:0007669"/>
    <property type="project" value="UniProtKB-ARBA"/>
</dbReference>
<dbReference type="Proteomes" id="UP000276133">
    <property type="component" value="Unassembled WGS sequence"/>
</dbReference>
<evidence type="ECO:0000256" key="1">
    <source>
        <dbReference type="ARBA" id="ARBA00004141"/>
    </source>
</evidence>
<evidence type="ECO:0000256" key="2">
    <source>
        <dbReference type="ARBA" id="ARBA00010484"/>
    </source>
</evidence>
<feature type="transmembrane region" description="Helical" evidence="10">
    <location>
        <begin position="292"/>
        <end position="310"/>
    </location>
</feature>
<evidence type="ECO:0000256" key="3">
    <source>
        <dbReference type="ARBA" id="ARBA00022692"/>
    </source>
</evidence>
<evidence type="ECO:0000259" key="11">
    <source>
        <dbReference type="PROSITE" id="PS51371"/>
    </source>
</evidence>
<feature type="transmembrane region" description="Helical" evidence="10">
    <location>
        <begin position="254"/>
        <end position="272"/>
    </location>
</feature>
<keyword evidence="7" id="KW-0129">CBS domain</keyword>
<evidence type="ECO:0000256" key="10">
    <source>
        <dbReference type="SAM" id="Phobius"/>
    </source>
</evidence>
<comment type="subcellular location">
    <subcellularLocation>
        <location evidence="1">Membrane</location>
        <topology evidence="1">Multi-pass membrane protein</topology>
    </subcellularLocation>
</comment>
<comment type="caution">
    <text evidence="13">The sequence shown here is derived from an EMBL/GenBank/DDBJ whole genome shotgun (WGS) entry which is preliminary data.</text>
</comment>
<feature type="domain" description="CNNM transmembrane" evidence="12">
    <location>
        <begin position="165"/>
        <end position="345"/>
    </location>
</feature>
<reference evidence="13 14" key="1">
    <citation type="journal article" date="2018" name="Sci. Rep.">
        <title>Genomic signatures of local adaptation to the degree of environmental predictability in rotifers.</title>
        <authorList>
            <person name="Franch-Gras L."/>
            <person name="Hahn C."/>
            <person name="Garcia-Roger E.M."/>
            <person name="Carmona M.J."/>
            <person name="Serra M."/>
            <person name="Gomez A."/>
        </authorList>
    </citation>
    <scope>NUCLEOTIDE SEQUENCE [LARGE SCALE GENOMIC DNA]</scope>
    <source>
        <strain evidence="13">HYR1</strain>
    </source>
</reference>
<dbReference type="PANTHER" id="PTHR12064:SF94">
    <property type="entry name" value="UNEXTENDED PROTEIN"/>
    <property type="match status" value="1"/>
</dbReference>
<dbReference type="InterPro" id="IPR018490">
    <property type="entry name" value="cNMP-bd_dom_sf"/>
</dbReference>
<evidence type="ECO:0000256" key="5">
    <source>
        <dbReference type="ARBA" id="ARBA00022989"/>
    </source>
</evidence>
<dbReference type="FunFam" id="3.10.580.10:FF:000006">
    <property type="entry name" value="DUF21 and CBS domain protein"/>
    <property type="match status" value="1"/>
</dbReference>
<accession>A0A3M7PT51</accession>
<evidence type="ECO:0000256" key="7">
    <source>
        <dbReference type="PROSITE-ProRule" id="PRU00703"/>
    </source>
</evidence>
<dbReference type="Pfam" id="PF25562">
    <property type="entry name" value="CNBH_CNNM2_C"/>
    <property type="match status" value="1"/>
</dbReference>
<dbReference type="AlphaFoldDB" id="A0A3M7PT51"/>
<protein>
    <submittedName>
        <fullName evidence="13">Metal transporter CNNM4-like</fullName>
    </submittedName>
</protein>
<evidence type="ECO:0000313" key="14">
    <source>
        <dbReference type="Proteomes" id="UP000276133"/>
    </source>
</evidence>
<dbReference type="GO" id="GO:0008340">
    <property type="term" value="P:determination of adult lifespan"/>
    <property type="evidence" value="ECO:0007669"/>
    <property type="project" value="UniProtKB-ARBA"/>
</dbReference>
<dbReference type="PROSITE" id="PS51846">
    <property type="entry name" value="CNNM"/>
    <property type="match status" value="1"/>
</dbReference>
<evidence type="ECO:0000256" key="9">
    <source>
        <dbReference type="SAM" id="MobiDB-lite"/>
    </source>
</evidence>
<dbReference type="PROSITE" id="PS51371">
    <property type="entry name" value="CBS"/>
    <property type="match status" value="1"/>
</dbReference>
<comment type="similarity">
    <text evidence="2">Belongs to the ACDP family.</text>
</comment>
<evidence type="ECO:0000313" key="13">
    <source>
        <dbReference type="EMBL" id="RNA02322.1"/>
    </source>
</evidence>
<dbReference type="InterPro" id="IPR044751">
    <property type="entry name" value="Ion_transp-like_CBS"/>
</dbReference>
<evidence type="ECO:0000256" key="4">
    <source>
        <dbReference type="ARBA" id="ARBA00022737"/>
    </source>
</evidence>
<name>A0A3M7PT51_BRAPC</name>
<feature type="compositionally biased region" description="Polar residues" evidence="9">
    <location>
        <begin position="739"/>
        <end position="754"/>
    </location>
</feature>
<sequence>TNLVKSTFDILYIVPEKPDTVLSLNQKHTIGGGYDQGWILPQGELITLNLYMYYDGIDESKVMQFSYENQDSNSNQASPSLYLFFTSELNCDDYMSRNYWQLEIVERIAMNTYRAQLKNIRLPYSSKPLHICLQQFDSDDDIHDQLRFYSHQGNDYWTSIVTTKDFMPSWARVILFIVLLCLSGLFSGLNLGLMSLDLGELDILKRIGTPSEKSYASKIYPLRKRGNFLLCSILLGNVLVNAVSTLILGDLLSGVYAAFGSTILIVVFGEIIPQSACSRHGLAVGAYTRYLMYLFMALTSPLSFPLSIVLDKVLGQEVTAAYSRDKLREVMNVVEGLDDKEKKIISGALNFNNKKIRDVMTKLDEVFMLDVKSCLNFETIAKIAQEGFSRIPVYEDTRDNIVGLLHVKDFTLLDPDDNMPVKALLKFYNHVILPCDAEESIDERFEEFKKGETHLAFVYDVVSQPDKDPVEMCIGIVTLEDIIEELVQMEIYDEFDDNKENDKIDDSAKQKSFEISEKDKKFRPKYQNQMSKDLSFFIQQQNDSTHRTLISPQIRFVMFQFLSTTVKPFTDEFLTKNVLELIFKKAIVKESRRTDPKLPREYLYRYGKPCNYFILILSGEATIEVGKEKLEFSSGPFAYFGVNSLLCGYESAEQMFRDDPSFSNLANYDTEESGLYMKTYPKSYVPDFSLRVDERCVYLKIDRNLWRNGVIKSWLERNSNQKSLSISDLRPNDNKEEVASNSNNESLVRSLSQSTTEKPRSFSIASEILQNNSRLTEQLEMHDRKSLNEIKDNSAAETLTDCETEPFILKKNSTSSLNRRRK</sequence>
<dbReference type="GO" id="GO:0022857">
    <property type="term" value="F:transmembrane transporter activity"/>
    <property type="evidence" value="ECO:0007669"/>
    <property type="project" value="TreeGrafter"/>
</dbReference>
<organism evidence="13 14">
    <name type="scientific">Brachionus plicatilis</name>
    <name type="common">Marine rotifer</name>
    <name type="synonym">Brachionus muelleri</name>
    <dbReference type="NCBI Taxonomy" id="10195"/>
    <lineage>
        <taxon>Eukaryota</taxon>
        <taxon>Metazoa</taxon>
        <taxon>Spiralia</taxon>
        <taxon>Gnathifera</taxon>
        <taxon>Rotifera</taxon>
        <taxon>Eurotatoria</taxon>
        <taxon>Monogononta</taxon>
        <taxon>Pseudotrocha</taxon>
        <taxon>Ploima</taxon>
        <taxon>Brachionidae</taxon>
        <taxon>Brachionus</taxon>
    </lineage>
</organism>
<dbReference type="InterPro" id="IPR000644">
    <property type="entry name" value="CBS_dom"/>
</dbReference>
<keyword evidence="14" id="KW-1185">Reference proteome</keyword>
<evidence type="ECO:0000259" key="12">
    <source>
        <dbReference type="PROSITE" id="PS51846"/>
    </source>
</evidence>
<keyword evidence="3 8" id="KW-0812">Transmembrane</keyword>
<dbReference type="GO" id="GO:0032026">
    <property type="term" value="P:response to magnesium ion"/>
    <property type="evidence" value="ECO:0007669"/>
    <property type="project" value="UniProtKB-ARBA"/>
</dbReference>
<feature type="transmembrane region" description="Helical" evidence="10">
    <location>
        <begin position="228"/>
        <end position="248"/>
    </location>
</feature>
<dbReference type="GO" id="GO:0040018">
    <property type="term" value="P:positive regulation of multicellular organism growth"/>
    <property type="evidence" value="ECO:0007669"/>
    <property type="project" value="UniProtKB-ARBA"/>
</dbReference>
<feature type="domain" description="CBS" evidence="11">
    <location>
        <begin position="360"/>
        <end position="421"/>
    </location>
</feature>
<keyword evidence="5 8" id="KW-1133">Transmembrane helix</keyword>
<dbReference type="PANTHER" id="PTHR12064">
    <property type="entry name" value="METAL TRANSPORTER CNNM"/>
    <property type="match status" value="1"/>
</dbReference>
<feature type="non-terminal residue" evidence="13">
    <location>
        <position position="1"/>
    </location>
</feature>
<dbReference type="GO" id="GO:0010960">
    <property type="term" value="P:magnesium ion homeostasis"/>
    <property type="evidence" value="ECO:0007669"/>
    <property type="project" value="InterPro"/>
</dbReference>
<dbReference type="OrthoDB" id="5353557at2759"/>
<dbReference type="CDD" id="cd04590">
    <property type="entry name" value="CBS_pair_CorC_HlyC_assoc"/>
    <property type="match status" value="1"/>
</dbReference>
<feature type="transmembrane region" description="Helical" evidence="10">
    <location>
        <begin position="173"/>
        <end position="196"/>
    </location>
</feature>
<gene>
    <name evidence="13" type="ORF">BpHYR1_042024</name>
</gene>
<dbReference type="STRING" id="10195.A0A3M7PT51"/>
<dbReference type="GO" id="GO:0005886">
    <property type="term" value="C:plasma membrane"/>
    <property type="evidence" value="ECO:0007669"/>
    <property type="project" value="TreeGrafter"/>
</dbReference>
<dbReference type="SUPFAM" id="SSF54631">
    <property type="entry name" value="CBS-domain pair"/>
    <property type="match status" value="1"/>
</dbReference>
<feature type="region of interest" description="Disordered" evidence="9">
    <location>
        <begin position="726"/>
        <end position="754"/>
    </location>
</feature>
<evidence type="ECO:0000256" key="8">
    <source>
        <dbReference type="PROSITE-ProRule" id="PRU01193"/>
    </source>
</evidence>
<dbReference type="InterPro" id="IPR002550">
    <property type="entry name" value="CNNM"/>
</dbReference>
<proteinExistence type="inferred from homology"/>
<dbReference type="EMBL" id="REGN01008920">
    <property type="protein sequence ID" value="RNA02322.1"/>
    <property type="molecule type" value="Genomic_DNA"/>
</dbReference>
<dbReference type="SUPFAM" id="SSF51206">
    <property type="entry name" value="cAMP-binding domain-like"/>
    <property type="match status" value="1"/>
</dbReference>
<dbReference type="Gene3D" id="3.10.580.10">
    <property type="entry name" value="CBS-domain"/>
    <property type="match status" value="1"/>
</dbReference>